<accession>A0AAE1XIB0</accession>
<feature type="domain" description="SANTA" evidence="1">
    <location>
        <begin position="37"/>
        <end position="128"/>
    </location>
</feature>
<dbReference type="PANTHER" id="PTHR35311">
    <property type="entry name" value="KINETOCHORE-ASSOCIATED PROTEIN KNL-2 HOMOLOG"/>
    <property type="match status" value="1"/>
</dbReference>
<dbReference type="InterPro" id="IPR053090">
    <property type="entry name" value="Centromere_KNL-2_homolog"/>
</dbReference>
<sequence>MATTAEAHLSRRFRLKTPSAPSASPGSAICSSFLKQVFLHDWWLVKANADSDGKRLGVGGFTAKESQGIRCFSSAPIVQRHDAVTLETVDGVTIMIHGQINRSRTLENGFSQEVCNDFVIGFPYYWEEFAALSADEEPAPFSGSKGIFHSDASKTPMPGDNGSNMLGRNIFDEILQHSGDDGFPCSETSSANEESSKQIKAMVSTPDETPLYHKKQKAGRGQRVNINVIDVENRGPLTRSRARLLDK</sequence>
<dbReference type="PANTHER" id="PTHR35311:SF1">
    <property type="entry name" value="PROTEIN EMBRYO DEFECTIVE 1674"/>
    <property type="match status" value="1"/>
</dbReference>
<keyword evidence="3" id="KW-1185">Reference proteome</keyword>
<protein>
    <recommendedName>
        <fullName evidence="1">SANTA domain-containing protein</fullName>
    </recommendedName>
</protein>
<evidence type="ECO:0000313" key="2">
    <source>
        <dbReference type="EMBL" id="KAK4412462.1"/>
    </source>
</evidence>
<reference evidence="2" key="1">
    <citation type="submission" date="2020-06" db="EMBL/GenBank/DDBJ databases">
        <authorList>
            <person name="Li T."/>
            <person name="Hu X."/>
            <person name="Zhang T."/>
            <person name="Song X."/>
            <person name="Zhang H."/>
            <person name="Dai N."/>
            <person name="Sheng W."/>
            <person name="Hou X."/>
            <person name="Wei L."/>
        </authorList>
    </citation>
    <scope>NUCLEOTIDE SEQUENCE</scope>
    <source>
        <strain evidence="2">3651</strain>
        <tissue evidence="2">Leaf</tissue>
    </source>
</reference>
<name>A0AAE1XIB0_9LAMI</name>
<dbReference type="AlphaFoldDB" id="A0AAE1XIB0"/>
<dbReference type="EMBL" id="JACGWO010000013">
    <property type="protein sequence ID" value="KAK4412462.1"/>
    <property type="molecule type" value="Genomic_DNA"/>
</dbReference>
<dbReference type="InterPro" id="IPR015216">
    <property type="entry name" value="SANTA"/>
</dbReference>
<reference evidence="2" key="2">
    <citation type="journal article" date="2024" name="Plant">
        <title>Genomic evolution and insights into agronomic trait innovations of Sesamum species.</title>
        <authorList>
            <person name="Miao H."/>
            <person name="Wang L."/>
            <person name="Qu L."/>
            <person name="Liu H."/>
            <person name="Sun Y."/>
            <person name="Le M."/>
            <person name="Wang Q."/>
            <person name="Wei S."/>
            <person name="Zheng Y."/>
            <person name="Lin W."/>
            <person name="Duan Y."/>
            <person name="Cao H."/>
            <person name="Xiong S."/>
            <person name="Wang X."/>
            <person name="Wei L."/>
            <person name="Li C."/>
            <person name="Ma Q."/>
            <person name="Ju M."/>
            <person name="Zhao R."/>
            <person name="Li G."/>
            <person name="Mu C."/>
            <person name="Tian Q."/>
            <person name="Mei H."/>
            <person name="Zhang T."/>
            <person name="Gao T."/>
            <person name="Zhang H."/>
        </authorList>
    </citation>
    <scope>NUCLEOTIDE SEQUENCE</scope>
    <source>
        <strain evidence="2">3651</strain>
    </source>
</reference>
<evidence type="ECO:0000259" key="1">
    <source>
        <dbReference type="Pfam" id="PF09133"/>
    </source>
</evidence>
<evidence type="ECO:0000313" key="3">
    <source>
        <dbReference type="Proteomes" id="UP001293254"/>
    </source>
</evidence>
<dbReference type="Proteomes" id="UP001293254">
    <property type="component" value="Unassembled WGS sequence"/>
</dbReference>
<comment type="caution">
    <text evidence="2">The sequence shown here is derived from an EMBL/GenBank/DDBJ whole genome shotgun (WGS) entry which is preliminary data.</text>
</comment>
<proteinExistence type="predicted"/>
<dbReference type="Pfam" id="PF09133">
    <property type="entry name" value="SANTA"/>
    <property type="match status" value="1"/>
</dbReference>
<gene>
    <name evidence="2" type="ORF">Salat_2893300</name>
</gene>
<organism evidence="2 3">
    <name type="scientific">Sesamum alatum</name>
    <dbReference type="NCBI Taxonomy" id="300844"/>
    <lineage>
        <taxon>Eukaryota</taxon>
        <taxon>Viridiplantae</taxon>
        <taxon>Streptophyta</taxon>
        <taxon>Embryophyta</taxon>
        <taxon>Tracheophyta</taxon>
        <taxon>Spermatophyta</taxon>
        <taxon>Magnoliopsida</taxon>
        <taxon>eudicotyledons</taxon>
        <taxon>Gunneridae</taxon>
        <taxon>Pentapetalae</taxon>
        <taxon>asterids</taxon>
        <taxon>lamiids</taxon>
        <taxon>Lamiales</taxon>
        <taxon>Pedaliaceae</taxon>
        <taxon>Sesamum</taxon>
    </lineage>
</organism>